<dbReference type="EMBL" id="MU167403">
    <property type="protein sequence ID" value="KAG0141086.1"/>
    <property type="molecule type" value="Genomic_DNA"/>
</dbReference>
<accession>A0A9P6N745</accession>
<dbReference type="AlphaFoldDB" id="A0A9P6N745"/>
<comment type="caution">
    <text evidence="1">The sequence shown here is derived from an EMBL/GenBank/DDBJ whole genome shotgun (WGS) entry which is preliminary data.</text>
</comment>
<reference evidence="1" key="1">
    <citation type="submission" date="2013-11" db="EMBL/GenBank/DDBJ databases">
        <title>Genome sequence of the fusiform rust pathogen reveals effectors for host alternation and coevolution with pine.</title>
        <authorList>
            <consortium name="DOE Joint Genome Institute"/>
            <person name="Smith K."/>
            <person name="Pendleton A."/>
            <person name="Kubisiak T."/>
            <person name="Anderson C."/>
            <person name="Salamov A."/>
            <person name="Aerts A."/>
            <person name="Riley R."/>
            <person name="Clum A."/>
            <person name="Lindquist E."/>
            <person name="Ence D."/>
            <person name="Campbell M."/>
            <person name="Kronenberg Z."/>
            <person name="Feau N."/>
            <person name="Dhillon B."/>
            <person name="Hamelin R."/>
            <person name="Burleigh J."/>
            <person name="Smith J."/>
            <person name="Yandell M."/>
            <person name="Nelson C."/>
            <person name="Grigoriev I."/>
            <person name="Davis J."/>
        </authorList>
    </citation>
    <scope>NUCLEOTIDE SEQUENCE</scope>
    <source>
        <strain evidence="1">G11</strain>
    </source>
</reference>
<name>A0A9P6N745_9BASI</name>
<gene>
    <name evidence="1" type="ORF">CROQUDRAFT_99225</name>
</gene>
<evidence type="ECO:0000313" key="2">
    <source>
        <dbReference type="Proteomes" id="UP000886653"/>
    </source>
</evidence>
<protein>
    <submittedName>
        <fullName evidence="1">Uncharacterized protein</fullName>
    </submittedName>
</protein>
<sequence>MTSKTRMDLSHLTWRPRDLLSNIQYACIQPSSTGFEKSHLLRIFLTDSNTQPKRNDLVAAFGEFIGQSKRLASRTHQSQSSKSSLRWSSTFPQAAATSNAASLASAATKTTGSSGATGSSAINTVASIEEQPSTRQYTSLSFKSSSFKACLRLEVHLI</sequence>
<dbReference type="Proteomes" id="UP000886653">
    <property type="component" value="Unassembled WGS sequence"/>
</dbReference>
<proteinExistence type="predicted"/>
<evidence type="ECO:0000313" key="1">
    <source>
        <dbReference type="EMBL" id="KAG0141086.1"/>
    </source>
</evidence>
<keyword evidence="2" id="KW-1185">Reference proteome</keyword>
<organism evidence="1 2">
    <name type="scientific">Cronartium quercuum f. sp. fusiforme G11</name>
    <dbReference type="NCBI Taxonomy" id="708437"/>
    <lineage>
        <taxon>Eukaryota</taxon>
        <taxon>Fungi</taxon>
        <taxon>Dikarya</taxon>
        <taxon>Basidiomycota</taxon>
        <taxon>Pucciniomycotina</taxon>
        <taxon>Pucciniomycetes</taxon>
        <taxon>Pucciniales</taxon>
        <taxon>Coleosporiaceae</taxon>
        <taxon>Cronartium</taxon>
    </lineage>
</organism>